<organism evidence="3 4">
    <name type="scientific">Citricoccus muralis</name>
    <dbReference type="NCBI Taxonomy" id="169134"/>
    <lineage>
        <taxon>Bacteria</taxon>
        <taxon>Bacillati</taxon>
        <taxon>Actinomycetota</taxon>
        <taxon>Actinomycetes</taxon>
        <taxon>Micrococcales</taxon>
        <taxon>Micrococcaceae</taxon>
        <taxon>Citricoccus</taxon>
    </lineage>
</organism>
<keyword evidence="4" id="KW-1185">Reference proteome</keyword>
<dbReference type="Proteomes" id="UP000256727">
    <property type="component" value="Unassembled WGS sequence"/>
</dbReference>
<evidence type="ECO:0008006" key="5">
    <source>
        <dbReference type="Google" id="ProtNLM"/>
    </source>
</evidence>
<dbReference type="OrthoDB" id="3210682at2"/>
<keyword evidence="2" id="KW-0812">Transmembrane</keyword>
<gene>
    <name evidence="3" type="ORF">C8E99_1278</name>
</gene>
<dbReference type="CDD" id="cd00118">
    <property type="entry name" value="LysM"/>
    <property type="match status" value="1"/>
</dbReference>
<comment type="caution">
    <text evidence="3">The sequence shown here is derived from an EMBL/GenBank/DDBJ whole genome shotgun (WGS) entry which is preliminary data.</text>
</comment>
<dbReference type="Gene3D" id="3.10.350.10">
    <property type="entry name" value="LysM domain"/>
    <property type="match status" value="1"/>
</dbReference>
<evidence type="ECO:0000256" key="2">
    <source>
        <dbReference type="SAM" id="Phobius"/>
    </source>
</evidence>
<feature type="transmembrane region" description="Helical" evidence="2">
    <location>
        <begin position="54"/>
        <end position="81"/>
    </location>
</feature>
<feature type="region of interest" description="Disordered" evidence="1">
    <location>
        <begin position="166"/>
        <end position="198"/>
    </location>
</feature>
<accession>A0A3D9LDD5</accession>
<keyword evidence="2" id="KW-0472">Membrane</keyword>
<feature type="transmembrane region" description="Helical" evidence="2">
    <location>
        <begin position="17"/>
        <end position="34"/>
    </location>
</feature>
<dbReference type="EMBL" id="QREH01000001">
    <property type="protein sequence ID" value="REE03467.1"/>
    <property type="molecule type" value="Genomic_DNA"/>
</dbReference>
<proteinExistence type="predicted"/>
<reference evidence="3 4" key="1">
    <citation type="submission" date="2018-07" db="EMBL/GenBank/DDBJ databases">
        <title>Sequencing the genomes of 1000 actinobacteria strains.</title>
        <authorList>
            <person name="Klenk H.-P."/>
        </authorList>
    </citation>
    <scope>NUCLEOTIDE SEQUENCE [LARGE SCALE GENOMIC DNA]</scope>
    <source>
        <strain evidence="3 4">DSM 14442</strain>
    </source>
</reference>
<evidence type="ECO:0000313" key="4">
    <source>
        <dbReference type="Proteomes" id="UP000256727"/>
    </source>
</evidence>
<evidence type="ECO:0000313" key="3">
    <source>
        <dbReference type="EMBL" id="REE03467.1"/>
    </source>
</evidence>
<sequence>MSASSENRRPALRGEDLVLTLLCSMAGPLLWWFGTTGLGGAAPSAGLPLVERLVASLCAGAGAVVAAWWFLAVLGTTLVALGHRTRSLRLIRCGSTLSPAFLRRVAASVLGINLLLAPGAWATPGSAVEPLPAAQDSTARAASVYTPTSLPQPGWLSAASAALPDEQHLPTPTWKPSAPVPSAPGAPRSGQATTDDAKTVTVRRGDCLWDIAAHELGPTATNLEVDGRWRQWHDHNRTVIGGDADMLIPGTVLTAPPLS</sequence>
<evidence type="ECO:0000256" key="1">
    <source>
        <dbReference type="SAM" id="MobiDB-lite"/>
    </source>
</evidence>
<name>A0A3D9LDD5_9MICC</name>
<protein>
    <recommendedName>
        <fullName evidence="5">LysM domain-containing protein</fullName>
    </recommendedName>
</protein>
<keyword evidence="2" id="KW-1133">Transmembrane helix</keyword>
<feature type="transmembrane region" description="Helical" evidence="2">
    <location>
        <begin position="101"/>
        <end position="121"/>
    </location>
</feature>
<dbReference type="RefSeq" id="WP_115931577.1">
    <property type="nucleotide sequence ID" value="NZ_QREH01000001.1"/>
</dbReference>
<dbReference type="InterPro" id="IPR036779">
    <property type="entry name" value="LysM_dom_sf"/>
</dbReference>
<dbReference type="AlphaFoldDB" id="A0A3D9LDD5"/>
<dbReference type="InterPro" id="IPR018392">
    <property type="entry name" value="LysM"/>
</dbReference>